<accession>A0ABW1SDM9</accession>
<keyword evidence="1" id="KW-0472">Membrane</keyword>
<organism evidence="2 3">
    <name type="scientific">Ponticaulis profundi</name>
    <dbReference type="NCBI Taxonomy" id="2665222"/>
    <lineage>
        <taxon>Bacteria</taxon>
        <taxon>Pseudomonadati</taxon>
        <taxon>Pseudomonadota</taxon>
        <taxon>Alphaproteobacteria</taxon>
        <taxon>Hyphomonadales</taxon>
        <taxon>Hyphomonadaceae</taxon>
        <taxon>Ponticaulis</taxon>
    </lineage>
</organism>
<name>A0ABW1SDM9_9PROT</name>
<evidence type="ECO:0000313" key="2">
    <source>
        <dbReference type="EMBL" id="MFC6199418.1"/>
    </source>
</evidence>
<dbReference type="EMBL" id="JBHSSW010000029">
    <property type="protein sequence ID" value="MFC6199418.1"/>
    <property type="molecule type" value="Genomic_DNA"/>
</dbReference>
<keyword evidence="1" id="KW-0812">Transmembrane</keyword>
<proteinExistence type="predicted"/>
<keyword evidence="1" id="KW-1133">Transmembrane helix</keyword>
<comment type="caution">
    <text evidence="2">The sequence shown here is derived from an EMBL/GenBank/DDBJ whole genome shotgun (WGS) entry which is preliminary data.</text>
</comment>
<keyword evidence="3" id="KW-1185">Reference proteome</keyword>
<feature type="transmembrane region" description="Helical" evidence="1">
    <location>
        <begin position="471"/>
        <end position="492"/>
    </location>
</feature>
<reference evidence="3" key="1">
    <citation type="journal article" date="2019" name="Int. J. Syst. Evol. Microbiol.">
        <title>The Global Catalogue of Microorganisms (GCM) 10K type strain sequencing project: providing services to taxonomists for standard genome sequencing and annotation.</title>
        <authorList>
            <consortium name="The Broad Institute Genomics Platform"/>
            <consortium name="The Broad Institute Genome Sequencing Center for Infectious Disease"/>
            <person name="Wu L."/>
            <person name="Ma J."/>
        </authorList>
    </citation>
    <scope>NUCLEOTIDE SEQUENCE [LARGE SCALE GENOMIC DNA]</scope>
    <source>
        <strain evidence="3">CGMCC-1.15741</strain>
    </source>
</reference>
<evidence type="ECO:0000313" key="3">
    <source>
        <dbReference type="Proteomes" id="UP001596303"/>
    </source>
</evidence>
<protein>
    <submittedName>
        <fullName evidence="2">Uncharacterized protein</fullName>
    </submittedName>
</protein>
<sequence>MNGFLDQLTKNASIALRKIQRRLHLRFPNIFPDDLESRKFYKEHDAKENIISQVPLDEDLRQSAVWGVELYGPKEISGLYEGLEKLGWAGSRFGLPDSDCLEWVRRARQYGHTGKRNLSIVYRHKEKGPGRDYFAPMPDICNYLLVSINQITPSLTAVHVYFVLNDDATKLYESILNEDRKTYYQKVRGRKGYLIPGVLNQKRDLIEQARLKRAHIASGWFSQHLPGLFSGGPLIDELPTGELILMRNHAALKDPKEDKQLEIKWPDMLGIDQWLDGWVNPTYEGYGLIIDSRHGLKKYHCIVTLRTSSVPDDYYLFRNGRDRGVYDAIVYQDLGGIAVHLAASSYIKEIGRRIREIRETVSQASNNRLALIDTLDQLETFYRDTIGDPAIAEELSKLGKHEFEFDCTKFVTRNLRRGEKVELPTALYKLTKRISENVHADGRSARQLFQEFSSTLSTRESIRTQQRMERLTIVAIFIACISLAVAAIGVYVSGTGK</sequence>
<dbReference type="Proteomes" id="UP001596303">
    <property type="component" value="Unassembled WGS sequence"/>
</dbReference>
<gene>
    <name evidence="2" type="ORF">ACFQDM_15130</name>
</gene>
<evidence type="ECO:0000256" key="1">
    <source>
        <dbReference type="SAM" id="Phobius"/>
    </source>
</evidence>
<dbReference type="RefSeq" id="WP_377380465.1">
    <property type="nucleotide sequence ID" value="NZ_JBHSSW010000029.1"/>
</dbReference>